<protein>
    <submittedName>
        <fullName evidence="1">Uncharacterized protein</fullName>
    </submittedName>
</protein>
<accession>A0A3B1D550</accession>
<reference evidence="1" key="1">
    <citation type="submission" date="2018-06" db="EMBL/GenBank/DDBJ databases">
        <authorList>
            <person name="Zhirakovskaya E."/>
        </authorList>
    </citation>
    <scope>NUCLEOTIDE SEQUENCE</scope>
</reference>
<name>A0A3B1D550_9ZZZZ</name>
<proteinExistence type="predicted"/>
<feature type="non-terminal residue" evidence="1">
    <location>
        <position position="47"/>
    </location>
</feature>
<evidence type="ECO:0000313" key="1">
    <source>
        <dbReference type="EMBL" id="VAX26835.1"/>
    </source>
</evidence>
<gene>
    <name evidence="1" type="ORF">MNBD_IGNAVI01-19</name>
</gene>
<dbReference type="EMBL" id="UOGD01000356">
    <property type="protein sequence ID" value="VAX26835.1"/>
    <property type="molecule type" value="Genomic_DNA"/>
</dbReference>
<sequence length="47" mass="5565">MEQLIVDSRKLYRLPWNMADNGITWLEPTAQCNLNCYGCYRKNIKNS</sequence>
<organism evidence="1">
    <name type="scientific">hydrothermal vent metagenome</name>
    <dbReference type="NCBI Taxonomy" id="652676"/>
    <lineage>
        <taxon>unclassified sequences</taxon>
        <taxon>metagenomes</taxon>
        <taxon>ecological metagenomes</taxon>
    </lineage>
</organism>
<dbReference type="AlphaFoldDB" id="A0A3B1D550"/>